<proteinExistence type="predicted"/>
<name>A0A0E1RXM1_COCIM</name>
<dbReference type="VEuPathDB" id="FungiDB:CIMG_13076"/>
<dbReference type="RefSeq" id="XP_001242802.2">
    <property type="nucleotide sequence ID" value="XM_001242801.2"/>
</dbReference>
<evidence type="ECO:0000313" key="2">
    <source>
        <dbReference type="Proteomes" id="UP000001261"/>
    </source>
</evidence>
<dbReference type="OrthoDB" id="4173282at2759"/>
<gene>
    <name evidence="1" type="ORF">CIMG_13076</name>
</gene>
<organism evidence="1 2">
    <name type="scientific">Coccidioides immitis (strain RS)</name>
    <name type="common">Valley fever fungus</name>
    <dbReference type="NCBI Taxonomy" id="246410"/>
    <lineage>
        <taxon>Eukaryota</taxon>
        <taxon>Fungi</taxon>
        <taxon>Dikarya</taxon>
        <taxon>Ascomycota</taxon>
        <taxon>Pezizomycotina</taxon>
        <taxon>Eurotiomycetes</taxon>
        <taxon>Eurotiomycetidae</taxon>
        <taxon>Onygenales</taxon>
        <taxon>Onygenaceae</taxon>
        <taxon>Coccidioides</taxon>
    </lineage>
</organism>
<sequence>MQGIFRHGFYISRTAKLSSIEISISGGHTGLRVMASNYPHRIRFQMSCQSRLLRPLSPCPKVLRTSNSHIARYTITTGPKGSDTRYLHELGRFRGLLSTAFSIDITMLNDTGSNTLTVFNTALLALAIPPDYLGFGANIPITTAGGMVRRQQITVEIQLLDSQGNAVSDWVLKQGIVTPATTGACRLSGNGIRQSLYFATAPGNQHLYVAEKKNGIVEQLPAL</sequence>
<reference evidence="2" key="2">
    <citation type="journal article" date="2010" name="Genome Res.">
        <title>Population genomic sequencing of Coccidioides fungi reveals recent hybridization and transposon control.</title>
        <authorList>
            <person name="Neafsey D.E."/>
            <person name="Barker B.M."/>
            <person name="Sharpton T.J."/>
            <person name="Stajich J.E."/>
            <person name="Park D.J."/>
            <person name="Whiston E."/>
            <person name="Hung C.-Y."/>
            <person name="McMahan C."/>
            <person name="White J."/>
            <person name="Sykes S."/>
            <person name="Heiman D."/>
            <person name="Young S."/>
            <person name="Zeng Q."/>
            <person name="Abouelleil A."/>
            <person name="Aftuck L."/>
            <person name="Bessette D."/>
            <person name="Brown A."/>
            <person name="FitzGerald M."/>
            <person name="Lui A."/>
            <person name="Macdonald J.P."/>
            <person name="Priest M."/>
            <person name="Orbach M.J."/>
            <person name="Galgiani J.N."/>
            <person name="Kirkland T.N."/>
            <person name="Cole G.T."/>
            <person name="Birren B.W."/>
            <person name="Henn M.R."/>
            <person name="Taylor J.W."/>
            <person name="Rounsley S.D."/>
        </authorList>
    </citation>
    <scope>GENOME REANNOTATION</scope>
    <source>
        <strain evidence="2">RS</strain>
    </source>
</reference>
<dbReference type="Proteomes" id="UP000001261">
    <property type="component" value="Unassembled WGS sequence"/>
</dbReference>
<dbReference type="AlphaFoldDB" id="A0A0E1RXM1"/>
<dbReference type="InParanoid" id="A0A0E1RXM1"/>
<accession>A0A0E1RXM1</accession>
<dbReference type="STRING" id="246410.A0A0E1RXM1"/>
<protein>
    <submittedName>
        <fullName evidence="1">Uncharacterized protein</fullName>
    </submittedName>
</protein>
<evidence type="ECO:0000313" key="1">
    <source>
        <dbReference type="EMBL" id="EAS31219.2"/>
    </source>
</evidence>
<reference evidence="2" key="1">
    <citation type="journal article" date="2009" name="Genome Res.">
        <title>Comparative genomic analyses of the human fungal pathogens Coccidioides and their relatives.</title>
        <authorList>
            <person name="Sharpton T.J."/>
            <person name="Stajich J.E."/>
            <person name="Rounsley S.D."/>
            <person name="Gardner M.J."/>
            <person name="Wortman J.R."/>
            <person name="Jordar V.S."/>
            <person name="Maiti R."/>
            <person name="Kodira C.D."/>
            <person name="Neafsey D.E."/>
            <person name="Zeng Q."/>
            <person name="Hung C.-Y."/>
            <person name="McMahan C."/>
            <person name="Muszewska A."/>
            <person name="Grynberg M."/>
            <person name="Mandel M.A."/>
            <person name="Kellner E.M."/>
            <person name="Barker B.M."/>
            <person name="Galgiani J.N."/>
            <person name="Orbach M.J."/>
            <person name="Kirkland T.N."/>
            <person name="Cole G.T."/>
            <person name="Henn M.R."/>
            <person name="Birren B.W."/>
            <person name="Taylor J.W."/>
        </authorList>
    </citation>
    <scope>NUCLEOTIDE SEQUENCE [LARGE SCALE GENOMIC DNA]</scope>
    <source>
        <strain evidence="2">RS</strain>
    </source>
</reference>
<dbReference type="GeneID" id="24164703"/>
<dbReference type="KEGG" id="cim:CIMG_13076"/>
<keyword evidence="2" id="KW-1185">Reference proteome</keyword>
<dbReference type="EMBL" id="GG704912">
    <property type="protein sequence ID" value="EAS31219.2"/>
    <property type="molecule type" value="Genomic_DNA"/>
</dbReference>